<dbReference type="AlphaFoldDB" id="A0AAE1H4R2"/>
<gene>
    <name evidence="1" type="ORF">KUF71_005329</name>
    <name evidence="2" type="ORF">KUF71_014877</name>
</gene>
<dbReference type="Proteomes" id="UP001219518">
    <property type="component" value="Unassembled WGS sequence"/>
</dbReference>
<evidence type="ECO:0000313" key="2">
    <source>
        <dbReference type="EMBL" id="KAK3926541.1"/>
    </source>
</evidence>
<accession>A0AAE1H4R2</accession>
<protein>
    <submittedName>
        <fullName evidence="1">tRNA-specific 2-thiouridylase</fullName>
    </submittedName>
</protein>
<reference evidence="1" key="1">
    <citation type="submission" date="2021-07" db="EMBL/GenBank/DDBJ databases">
        <authorList>
            <person name="Catto M.A."/>
            <person name="Jacobson A."/>
            <person name="Kennedy G."/>
            <person name="Labadie P."/>
            <person name="Hunt B.G."/>
            <person name="Srinivasan R."/>
        </authorList>
    </citation>
    <scope>NUCLEOTIDE SEQUENCE</scope>
    <source>
        <strain evidence="1">PL_HMW_Pooled</strain>
        <tissue evidence="1">Head</tissue>
    </source>
</reference>
<reference evidence="1" key="2">
    <citation type="journal article" date="2023" name="BMC Genomics">
        <title>Pest status, molecular evolution, and epigenetic factors derived from the genome assembly of Frankliniella fusca, a thysanopteran phytovirus vector.</title>
        <authorList>
            <person name="Catto M.A."/>
            <person name="Labadie P.E."/>
            <person name="Jacobson A.L."/>
            <person name="Kennedy G.G."/>
            <person name="Srinivasan R."/>
            <person name="Hunt B.G."/>
        </authorList>
    </citation>
    <scope>NUCLEOTIDE SEQUENCE</scope>
    <source>
        <strain evidence="1">PL_HMW_Pooled</strain>
    </source>
</reference>
<dbReference type="EMBL" id="JAHWGI010000383">
    <property type="protein sequence ID" value="KAK3914533.1"/>
    <property type="molecule type" value="Genomic_DNA"/>
</dbReference>
<keyword evidence="3" id="KW-1185">Reference proteome</keyword>
<evidence type="ECO:0000313" key="3">
    <source>
        <dbReference type="Proteomes" id="UP001219518"/>
    </source>
</evidence>
<dbReference type="EMBL" id="JAHWGI010001266">
    <property type="protein sequence ID" value="KAK3926541.1"/>
    <property type="molecule type" value="Genomic_DNA"/>
</dbReference>
<proteinExistence type="predicted"/>
<evidence type="ECO:0000313" key="1">
    <source>
        <dbReference type="EMBL" id="KAK3914533.1"/>
    </source>
</evidence>
<name>A0AAE1H4R2_9NEOP</name>
<organism evidence="1 3">
    <name type="scientific">Frankliniella fusca</name>
    <dbReference type="NCBI Taxonomy" id="407009"/>
    <lineage>
        <taxon>Eukaryota</taxon>
        <taxon>Metazoa</taxon>
        <taxon>Ecdysozoa</taxon>
        <taxon>Arthropoda</taxon>
        <taxon>Hexapoda</taxon>
        <taxon>Insecta</taxon>
        <taxon>Pterygota</taxon>
        <taxon>Neoptera</taxon>
        <taxon>Paraneoptera</taxon>
        <taxon>Thysanoptera</taxon>
        <taxon>Terebrantia</taxon>
        <taxon>Thripoidea</taxon>
        <taxon>Thripidae</taxon>
        <taxon>Frankliniella</taxon>
    </lineage>
</organism>
<comment type="caution">
    <text evidence="1">The sequence shown here is derived from an EMBL/GenBank/DDBJ whole genome shotgun (WGS) entry which is preliminary data.</text>
</comment>
<sequence>MAQASCRILQNHSLLPMGDFTATRERCVGRSGAGPAVHNKQTTRLKRSRVGRLNTLRELRKSFGRHEYVFHRFQTQTLFRSERDREIS</sequence>